<gene>
    <name evidence="1" type="ORF">SAMN05444266_103103</name>
</gene>
<evidence type="ECO:0000313" key="2">
    <source>
        <dbReference type="Proteomes" id="UP000184420"/>
    </source>
</evidence>
<name>A0A1M7A3F1_9BACT</name>
<dbReference type="AlphaFoldDB" id="A0A1M7A3F1"/>
<dbReference type="Proteomes" id="UP000184420">
    <property type="component" value="Unassembled WGS sequence"/>
</dbReference>
<reference evidence="1 2" key="1">
    <citation type="submission" date="2016-11" db="EMBL/GenBank/DDBJ databases">
        <authorList>
            <person name="Jaros S."/>
            <person name="Januszkiewicz K."/>
            <person name="Wedrychowicz H."/>
        </authorList>
    </citation>
    <scope>NUCLEOTIDE SEQUENCE [LARGE SCALE GENOMIC DNA]</scope>
    <source>
        <strain evidence="1 2">DSM 27406</strain>
    </source>
</reference>
<proteinExistence type="predicted"/>
<dbReference type="EMBL" id="FRBL01000003">
    <property type="protein sequence ID" value="SHL37063.1"/>
    <property type="molecule type" value="Genomic_DNA"/>
</dbReference>
<organism evidence="1 2">
    <name type="scientific">Chitinophaga jiangningensis</name>
    <dbReference type="NCBI Taxonomy" id="1419482"/>
    <lineage>
        <taxon>Bacteria</taxon>
        <taxon>Pseudomonadati</taxon>
        <taxon>Bacteroidota</taxon>
        <taxon>Chitinophagia</taxon>
        <taxon>Chitinophagales</taxon>
        <taxon>Chitinophagaceae</taxon>
        <taxon>Chitinophaga</taxon>
    </lineage>
</organism>
<evidence type="ECO:0000313" key="1">
    <source>
        <dbReference type="EMBL" id="SHL37063.1"/>
    </source>
</evidence>
<sequence>MKFFRAYSNVASQHLYFKEIRNCCKLIGIYGLSLKDFKHGIVGE</sequence>
<accession>A0A1M7A3F1</accession>
<protein>
    <submittedName>
        <fullName evidence="1">Uncharacterized protein</fullName>
    </submittedName>
</protein>
<keyword evidence="2" id="KW-1185">Reference proteome</keyword>